<dbReference type="EMBL" id="MU793303">
    <property type="protein sequence ID" value="KAJ3786916.1"/>
    <property type="molecule type" value="Genomic_DNA"/>
</dbReference>
<organism evidence="2 3">
    <name type="scientific">Lentinula aff. detonsa</name>
    <dbReference type="NCBI Taxonomy" id="2804958"/>
    <lineage>
        <taxon>Eukaryota</taxon>
        <taxon>Fungi</taxon>
        <taxon>Dikarya</taxon>
        <taxon>Basidiomycota</taxon>
        <taxon>Agaricomycotina</taxon>
        <taxon>Agaricomycetes</taxon>
        <taxon>Agaricomycetidae</taxon>
        <taxon>Agaricales</taxon>
        <taxon>Marasmiineae</taxon>
        <taxon>Omphalotaceae</taxon>
        <taxon>Lentinula</taxon>
    </lineage>
</organism>
<evidence type="ECO:0000313" key="2">
    <source>
        <dbReference type="EMBL" id="KAJ3786916.1"/>
    </source>
</evidence>
<comment type="caution">
    <text evidence="2">The sequence shown here is derived from an EMBL/GenBank/DDBJ whole genome shotgun (WGS) entry which is preliminary data.</text>
</comment>
<evidence type="ECO:0000313" key="3">
    <source>
        <dbReference type="Proteomes" id="UP001163798"/>
    </source>
</evidence>
<dbReference type="PANTHER" id="PTHR38409:SF1">
    <property type="entry name" value="MITOCHONDRIAL ADAPTER PROTEIN MCP1"/>
    <property type="match status" value="1"/>
</dbReference>
<sequence length="281" mass="30949">MADAFPRSFRQRLLSLLSQSSHVSAPFISTFLLIHLCAPVVANVGGSSLSSQVMLLGREYYQTNFGEQYLVLGPLAVHALSGIVRRALITYIKIKSPSVTVQADGSSPKPSTIFQRICSALPSTTLSSSAYTALLILPIHFGIHRILPTTPNSPVLSLGPSELDYSFVQYGLQRWPARTWAMYLVLVVAVITHAIEGSRVLMGSLYPGPLAVSEPQTTQKPLNNFVVPNNSKIYRRLLAVALTLPILSGLYMLYKEPLYLFSDMGRRLEGAYQLSWIYSSQ</sequence>
<accession>A0AA38NDE9</accession>
<evidence type="ECO:0008006" key="4">
    <source>
        <dbReference type="Google" id="ProtNLM"/>
    </source>
</evidence>
<dbReference type="GO" id="GO:0055088">
    <property type="term" value="P:lipid homeostasis"/>
    <property type="evidence" value="ECO:0007669"/>
    <property type="project" value="InterPro"/>
</dbReference>
<dbReference type="PANTHER" id="PTHR38409">
    <property type="entry name" value="MDM10-COMPLEMENTING PROTEIN 1"/>
    <property type="match status" value="1"/>
</dbReference>
<evidence type="ECO:0000256" key="1">
    <source>
        <dbReference type="SAM" id="Phobius"/>
    </source>
</evidence>
<keyword evidence="1" id="KW-1133">Transmembrane helix</keyword>
<keyword evidence="3" id="KW-1185">Reference proteome</keyword>
<dbReference type="AlphaFoldDB" id="A0AA38NDE9"/>
<reference evidence="2" key="1">
    <citation type="submission" date="2022-08" db="EMBL/GenBank/DDBJ databases">
        <authorList>
            <consortium name="DOE Joint Genome Institute"/>
            <person name="Min B."/>
            <person name="Riley R."/>
            <person name="Sierra-Patev S."/>
            <person name="Naranjo-Ortiz M."/>
            <person name="Looney B."/>
            <person name="Konkel Z."/>
            <person name="Slot J.C."/>
            <person name="Sakamoto Y."/>
            <person name="Steenwyk J.L."/>
            <person name="Rokas A."/>
            <person name="Carro J."/>
            <person name="Camarero S."/>
            <person name="Ferreira P."/>
            <person name="Molpeceres G."/>
            <person name="Ruiz-Duenas F.J."/>
            <person name="Serrano A."/>
            <person name="Henrissat B."/>
            <person name="Drula E."/>
            <person name="Hughes K.W."/>
            <person name="Mata J.L."/>
            <person name="Ishikawa N.K."/>
            <person name="Vargas-Isla R."/>
            <person name="Ushijima S."/>
            <person name="Smith C.A."/>
            <person name="Ahrendt S."/>
            <person name="Andreopoulos W."/>
            <person name="He G."/>
            <person name="Labutti K."/>
            <person name="Lipzen A."/>
            <person name="Ng V."/>
            <person name="Sandor L."/>
            <person name="Barry K."/>
            <person name="Martinez A.T."/>
            <person name="Xiao Y."/>
            <person name="Gibbons J.G."/>
            <person name="Terashima K."/>
            <person name="Hibbett D.S."/>
            <person name="Grigoriev I.V."/>
        </authorList>
    </citation>
    <scope>NUCLEOTIDE SEQUENCE</scope>
    <source>
        <strain evidence="2">TFB10291</strain>
    </source>
</reference>
<feature type="transmembrane region" description="Helical" evidence="1">
    <location>
        <begin position="233"/>
        <end position="254"/>
    </location>
</feature>
<dbReference type="Proteomes" id="UP001163798">
    <property type="component" value="Unassembled WGS sequence"/>
</dbReference>
<proteinExistence type="predicted"/>
<protein>
    <recommendedName>
        <fullName evidence="4">Mitochondrial adapter protein MCP1 transmembrane domain-containing protein</fullName>
    </recommendedName>
</protein>
<keyword evidence="1" id="KW-0472">Membrane</keyword>
<gene>
    <name evidence="2" type="ORF">GGU10DRAFT_160782</name>
</gene>
<dbReference type="InterPro" id="IPR039960">
    <property type="entry name" value="MCP1"/>
</dbReference>
<keyword evidence="1" id="KW-0812">Transmembrane</keyword>
<name>A0AA38NDE9_9AGAR</name>